<dbReference type="Proteomes" id="UP001562178">
    <property type="component" value="Unassembled WGS sequence"/>
</dbReference>
<dbReference type="PANTHER" id="PTHR12526:SF636">
    <property type="entry name" value="BLL3647 PROTEIN"/>
    <property type="match status" value="1"/>
</dbReference>
<evidence type="ECO:0000313" key="3">
    <source>
        <dbReference type="Proteomes" id="UP001562178"/>
    </source>
</evidence>
<dbReference type="CDD" id="cd03801">
    <property type="entry name" value="GT4_PimA-like"/>
    <property type="match status" value="1"/>
</dbReference>
<sequence>MTMTDDLLAGEGSSSVRVLVLVDAFPVVSQTFIVDHIEGLAQRGILVTLISRQLYDASFQPLQKGIAVYGTPKWSRRALYNFISIIFERPSCLFSALLIRCAWHAARLRDTQAIFGVWNAVHAHFANNGIIALLTNPSWKSRLLVNFHGHDATSLPYRYGWWPFQSVLGRAHAIVHSKFLADCVSQNTSMEVHDVCMGVNTQKFRGPQRGKEWPVPLRLLFVGRLVEQKGAHIALLALALFREHHPGYDAHLCILGEGPEEARLQSLIKKLNMDSVVEGPRPASHQDVADAMFNADILLMPSQIGKDHSQESFGRVAIEAMACGMPVLGCPSGGLVDTISDAGLIASGFDAASFYRALFNMVADATPEIWRELAIKRAARHRLELMNLDYFNQIKIIEEKNL</sequence>
<reference evidence="2 3" key="1">
    <citation type="journal article" date="2016" name="Int. J. Syst. Evol. Microbiol.">
        <title>Description of Comamonas sediminis sp. nov., isolated from lagoon sediments.</title>
        <authorList>
            <person name="Subhash Y."/>
            <person name="Bang J.J."/>
            <person name="You T.H."/>
            <person name="Lee S.S."/>
        </authorList>
    </citation>
    <scope>NUCLEOTIDE SEQUENCE [LARGE SCALE GENOMIC DNA]</scope>
    <source>
        <strain evidence="2 3">JCM 31169</strain>
    </source>
</reference>
<gene>
    <name evidence="2" type="ORF">AB7A72_12670</name>
</gene>
<keyword evidence="3" id="KW-1185">Reference proteome</keyword>
<keyword evidence="2" id="KW-0328">Glycosyltransferase</keyword>
<evidence type="ECO:0000259" key="1">
    <source>
        <dbReference type="Pfam" id="PF00534"/>
    </source>
</evidence>
<dbReference type="GO" id="GO:0016757">
    <property type="term" value="F:glycosyltransferase activity"/>
    <property type="evidence" value="ECO:0007669"/>
    <property type="project" value="UniProtKB-KW"/>
</dbReference>
<keyword evidence="2" id="KW-0808">Transferase</keyword>
<proteinExistence type="predicted"/>
<name>A0ABV4B4I0_9BURK</name>
<dbReference type="EC" id="2.4.-.-" evidence="2"/>
<feature type="domain" description="Glycosyl transferase family 1" evidence="1">
    <location>
        <begin position="218"/>
        <end position="363"/>
    </location>
</feature>
<evidence type="ECO:0000313" key="2">
    <source>
        <dbReference type="EMBL" id="MEY2251861.1"/>
    </source>
</evidence>
<organism evidence="2 3">
    <name type="scientific">Comamonas sediminis</name>
    <dbReference type="NCBI Taxonomy" id="1783360"/>
    <lineage>
        <taxon>Bacteria</taxon>
        <taxon>Pseudomonadati</taxon>
        <taxon>Pseudomonadota</taxon>
        <taxon>Betaproteobacteria</taxon>
        <taxon>Burkholderiales</taxon>
        <taxon>Comamonadaceae</taxon>
        <taxon>Comamonas</taxon>
    </lineage>
</organism>
<accession>A0ABV4B4I0</accession>
<dbReference type="PANTHER" id="PTHR12526">
    <property type="entry name" value="GLYCOSYLTRANSFERASE"/>
    <property type="match status" value="1"/>
</dbReference>
<protein>
    <submittedName>
        <fullName evidence="2">Glycosyltransferase family 4 protein</fullName>
        <ecNumber evidence="2">2.4.-.-</ecNumber>
    </submittedName>
</protein>
<dbReference type="SUPFAM" id="SSF53756">
    <property type="entry name" value="UDP-Glycosyltransferase/glycogen phosphorylase"/>
    <property type="match status" value="1"/>
</dbReference>
<dbReference type="Gene3D" id="3.40.50.2000">
    <property type="entry name" value="Glycogen Phosphorylase B"/>
    <property type="match status" value="2"/>
</dbReference>
<dbReference type="Pfam" id="PF00534">
    <property type="entry name" value="Glycos_transf_1"/>
    <property type="match status" value="1"/>
</dbReference>
<comment type="caution">
    <text evidence="2">The sequence shown here is derived from an EMBL/GenBank/DDBJ whole genome shotgun (WGS) entry which is preliminary data.</text>
</comment>
<dbReference type="EMBL" id="JBGBDC010000005">
    <property type="protein sequence ID" value="MEY2251861.1"/>
    <property type="molecule type" value="Genomic_DNA"/>
</dbReference>
<dbReference type="InterPro" id="IPR001296">
    <property type="entry name" value="Glyco_trans_1"/>
</dbReference>